<evidence type="ECO:0000259" key="15">
    <source>
        <dbReference type="PROSITE" id="PS52032"/>
    </source>
</evidence>
<dbReference type="PANTHER" id="PTHR15381:SF1">
    <property type="entry name" value="CHONDROITIN SULFATE PROTEOGLYCAN 5"/>
    <property type="match status" value="1"/>
</dbReference>
<keyword evidence="7" id="KW-0804">Transcription</keyword>
<dbReference type="InterPro" id="IPR007526">
    <property type="entry name" value="SWIRM"/>
</dbReference>
<keyword evidence="3" id="KW-0863">Zinc-finger</keyword>
<evidence type="ECO:0000256" key="2">
    <source>
        <dbReference type="ARBA" id="ARBA00022723"/>
    </source>
</evidence>
<dbReference type="InterPro" id="IPR009057">
    <property type="entry name" value="Homeodomain-like_sf"/>
</dbReference>
<dbReference type="GO" id="GO:0008270">
    <property type="term" value="F:zinc ion binding"/>
    <property type="evidence" value="ECO:0007669"/>
    <property type="project" value="UniProtKB-KW"/>
</dbReference>
<keyword evidence="5" id="KW-0156">Chromatin regulator</keyword>
<dbReference type="SUPFAM" id="SSF46689">
    <property type="entry name" value="Homeodomain-like"/>
    <property type="match status" value="2"/>
</dbReference>
<evidence type="ECO:0000256" key="5">
    <source>
        <dbReference type="ARBA" id="ARBA00022853"/>
    </source>
</evidence>
<keyword evidence="6" id="KW-0805">Transcription regulation</keyword>
<dbReference type="InterPro" id="IPR036420">
    <property type="entry name" value="BRCT_dom_sf"/>
</dbReference>
<dbReference type="InterPro" id="IPR041984">
    <property type="entry name" value="Rsc8/Ssr1/Ssr2_ZZ"/>
</dbReference>
<comment type="similarity">
    <text evidence="9">Belongs to the SMARCC family.</text>
</comment>
<dbReference type="Proteomes" id="UP000789508">
    <property type="component" value="Unassembled WGS sequence"/>
</dbReference>
<dbReference type="InterPro" id="IPR032451">
    <property type="entry name" value="SMARCC_C"/>
</dbReference>
<name>A0A9N8YX22_9GLOM</name>
<keyword evidence="8" id="KW-0539">Nucleus</keyword>
<dbReference type="OrthoDB" id="118550at2759"/>
<evidence type="ECO:0000256" key="6">
    <source>
        <dbReference type="ARBA" id="ARBA00023015"/>
    </source>
</evidence>
<keyword evidence="2" id="KW-0479">Metal-binding</keyword>
<comment type="subcellular location">
    <subcellularLocation>
        <location evidence="1">Nucleus</location>
    </subcellularLocation>
</comment>
<evidence type="ECO:0000256" key="1">
    <source>
        <dbReference type="ARBA" id="ARBA00004123"/>
    </source>
</evidence>
<dbReference type="InterPro" id="IPR000433">
    <property type="entry name" value="Znf_ZZ"/>
</dbReference>
<dbReference type="EMBL" id="CAJVPS010000149">
    <property type="protein sequence ID" value="CAG8458114.1"/>
    <property type="molecule type" value="Genomic_DNA"/>
</dbReference>
<dbReference type="CDD" id="cd02336">
    <property type="entry name" value="ZZ_RSC8"/>
    <property type="match status" value="1"/>
</dbReference>
<accession>A0A9N8YX22</accession>
<dbReference type="InterPro" id="IPR001005">
    <property type="entry name" value="SANT/Myb"/>
</dbReference>
<dbReference type="PROSITE" id="PS52032">
    <property type="entry name" value="MARR_BRCT_CHROMO"/>
    <property type="match status" value="1"/>
</dbReference>
<reference evidence="16" key="1">
    <citation type="submission" date="2021-06" db="EMBL/GenBank/DDBJ databases">
        <authorList>
            <person name="Kallberg Y."/>
            <person name="Tangrot J."/>
            <person name="Rosling A."/>
        </authorList>
    </citation>
    <scope>NUCLEOTIDE SEQUENCE</scope>
    <source>
        <strain evidence="16">FL130A</strain>
    </source>
</reference>
<proteinExistence type="inferred from homology"/>
<feature type="compositionally biased region" description="Low complexity" evidence="11">
    <location>
        <begin position="1"/>
        <end position="18"/>
    </location>
</feature>
<dbReference type="Pfam" id="PF16495">
    <property type="entry name" value="SWIRM-assoc_1"/>
    <property type="match status" value="1"/>
</dbReference>
<feature type="domain" description="Chromo" evidence="15">
    <location>
        <begin position="13"/>
        <end position="256"/>
    </location>
</feature>
<feature type="coiled-coil region" evidence="10">
    <location>
        <begin position="864"/>
        <end position="905"/>
    </location>
</feature>
<feature type="domain" description="SANT" evidence="14">
    <location>
        <begin position="733"/>
        <end position="784"/>
    </location>
</feature>
<evidence type="ECO:0000259" key="14">
    <source>
        <dbReference type="PROSITE" id="PS51293"/>
    </source>
</evidence>
<dbReference type="FunFam" id="1.10.10.10:FF:000020">
    <property type="entry name" value="SWI/SNF complex subunit SMARCC2 isoform c"/>
    <property type="match status" value="1"/>
</dbReference>
<evidence type="ECO:0000259" key="13">
    <source>
        <dbReference type="PROSITE" id="PS50934"/>
    </source>
</evidence>
<dbReference type="CDD" id="cd00167">
    <property type="entry name" value="SANT"/>
    <property type="match status" value="1"/>
</dbReference>
<dbReference type="GO" id="GO:0006355">
    <property type="term" value="P:regulation of DNA-templated transcription"/>
    <property type="evidence" value="ECO:0007669"/>
    <property type="project" value="UniProtKB-ARBA"/>
</dbReference>
<dbReference type="AlphaFoldDB" id="A0A9N8YX22"/>
<dbReference type="Gene3D" id="1.10.10.10">
    <property type="entry name" value="Winged helix-like DNA-binding domain superfamily/Winged helix DNA-binding domain"/>
    <property type="match status" value="1"/>
</dbReference>
<dbReference type="InterPro" id="IPR049898">
    <property type="entry name" value="MARR_BRCT_CHROMO"/>
</dbReference>
<comment type="caution">
    <text evidence="16">The sequence shown here is derived from an EMBL/GenBank/DDBJ whole genome shotgun (WGS) entry which is preliminary data.</text>
</comment>
<feature type="region of interest" description="Disordered" evidence="11">
    <location>
        <begin position="1"/>
        <end position="20"/>
    </location>
</feature>
<organism evidence="16 17">
    <name type="scientific">Ambispora leptoticha</name>
    <dbReference type="NCBI Taxonomy" id="144679"/>
    <lineage>
        <taxon>Eukaryota</taxon>
        <taxon>Fungi</taxon>
        <taxon>Fungi incertae sedis</taxon>
        <taxon>Mucoromycota</taxon>
        <taxon>Glomeromycotina</taxon>
        <taxon>Glomeromycetes</taxon>
        <taxon>Archaeosporales</taxon>
        <taxon>Ambisporaceae</taxon>
        <taxon>Ambispora</taxon>
    </lineage>
</organism>
<feature type="domain" description="SWIRM" evidence="13">
    <location>
        <begin position="479"/>
        <end position="576"/>
    </location>
</feature>
<dbReference type="Gene3D" id="3.40.50.10190">
    <property type="entry name" value="BRCT domain"/>
    <property type="match status" value="1"/>
</dbReference>
<dbReference type="GO" id="GO:0006325">
    <property type="term" value="P:chromatin organization"/>
    <property type="evidence" value="ECO:0007669"/>
    <property type="project" value="UniProtKB-KW"/>
</dbReference>
<dbReference type="SMART" id="SM00717">
    <property type="entry name" value="SANT"/>
    <property type="match status" value="1"/>
</dbReference>
<evidence type="ECO:0000256" key="11">
    <source>
        <dbReference type="SAM" id="MobiDB-lite"/>
    </source>
</evidence>
<dbReference type="InterPro" id="IPR017884">
    <property type="entry name" value="SANT_dom"/>
</dbReference>
<evidence type="ECO:0000256" key="9">
    <source>
        <dbReference type="ARBA" id="ARBA00049655"/>
    </source>
</evidence>
<dbReference type="Pfam" id="PF00249">
    <property type="entry name" value="Myb_DNA-binding"/>
    <property type="match status" value="1"/>
</dbReference>
<evidence type="ECO:0000256" key="7">
    <source>
        <dbReference type="ARBA" id="ARBA00023163"/>
    </source>
</evidence>
<evidence type="ECO:0000256" key="10">
    <source>
        <dbReference type="SAM" id="Coils"/>
    </source>
</evidence>
<dbReference type="FunFam" id="1.10.10.60:FF:000014">
    <property type="entry name" value="SWI/SNF complex subunit SMARCC2 isoform C"/>
    <property type="match status" value="1"/>
</dbReference>
<evidence type="ECO:0000313" key="17">
    <source>
        <dbReference type="Proteomes" id="UP000789508"/>
    </source>
</evidence>
<evidence type="ECO:0000259" key="12">
    <source>
        <dbReference type="PROSITE" id="PS50090"/>
    </source>
</evidence>
<dbReference type="Gene3D" id="1.10.10.60">
    <property type="entry name" value="Homeodomain-like"/>
    <property type="match status" value="1"/>
</dbReference>
<keyword evidence="17" id="KW-1185">Reference proteome</keyword>
<dbReference type="PANTHER" id="PTHR15381">
    <property type="entry name" value="CHONDROITIN SULFATE PROTEOGLYCAN 5 -RELATED"/>
    <property type="match status" value="1"/>
</dbReference>
<evidence type="ECO:0000256" key="3">
    <source>
        <dbReference type="ARBA" id="ARBA00022771"/>
    </source>
</evidence>
<protein>
    <submittedName>
        <fullName evidence="16">12414_t:CDS:1</fullName>
    </submittedName>
</protein>
<evidence type="ECO:0000313" key="16">
    <source>
        <dbReference type="EMBL" id="CAG8458114.1"/>
    </source>
</evidence>
<dbReference type="Pfam" id="PF04433">
    <property type="entry name" value="SWIRM"/>
    <property type="match status" value="1"/>
</dbReference>
<feature type="domain" description="Myb-like" evidence="12">
    <location>
        <begin position="730"/>
        <end position="780"/>
    </location>
</feature>
<dbReference type="SUPFAM" id="SSF52113">
    <property type="entry name" value="BRCT domain"/>
    <property type="match status" value="1"/>
</dbReference>
<keyword evidence="10" id="KW-0175">Coiled coil</keyword>
<dbReference type="PROSITE" id="PS51293">
    <property type="entry name" value="SANT"/>
    <property type="match status" value="1"/>
</dbReference>
<dbReference type="GO" id="GO:0016514">
    <property type="term" value="C:SWI/SNF complex"/>
    <property type="evidence" value="ECO:0007669"/>
    <property type="project" value="UniProtKB-ARBA"/>
</dbReference>
<dbReference type="GO" id="GO:0048858">
    <property type="term" value="P:cell projection morphogenesis"/>
    <property type="evidence" value="ECO:0007669"/>
    <property type="project" value="TreeGrafter"/>
</dbReference>
<dbReference type="PROSITE" id="PS50934">
    <property type="entry name" value="SWIRM"/>
    <property type="match status" value="1"/>
</dbReference>
<keyword evidence="4" id="KW-0862">Zinc</keyword>
<evidence type="ECO:0000256" key="8">
    <source>
        <dbReference type="ARBA" id="ARBA00023242"/>
    </source>
</evidence>
<gene>
    <name evidence="16" type="ORF">ALEPTO_LOCUS1389</name>
</gene>
<dbReference type="InterPro" id="IPR036388">
    <property type="entry name" value="WH-like_DNA-bd_sf"/>
</dbReference>
<dbReference type="SMART" id="SM00291">
    <property type="entry name" value="ZnF_ZZ"/>
    <property type="match status" value="1"/>
</dbReference>
<evidence type="ECO:0000256" key="4">
    <source>
        <dbReference type="ARBA" id="ARBA00022833"/>
    </source>
</evidence>
<sequence length="980" mass="110925">MAAAAAQLSNQTSSSTQLRHAPPKIDMAFYERSSTFALFEPLKQNLINELSTKYPEVAALFKLDPPPTTNSPVYHIIVAAYNFRGAKKLRNWDWTRIETMIEMVRSVRIELIEKGIIKNPVILFGDSVDRDSLQELRRVGRSLGADFTDSEKEATHIVHLTNDPDDTDEEWFRTLEKKNGKVLLHWWYYPDSYDTWMVETAEHADPEPAPEHNGPWNVGARWLRDSKKFNEWMNEEDYEITEDRRLSAGEDQSYISDSESSPLHKRTYDYSDSTSFMDVDSHGAFTKRLRMKSPDPDTFTKHPRVSVIDVEGSGSNSSFRQKKSEYEPLQTTDITNISQAIPNLPKVAEEQPLSISSKVEILGVSAEIESQKNETKDAHKSPVNKIADVEMSEQEQNDTVADETGVDSPVIMKEEEEAENLDSPADSKIIDESIPENMSAGETPSGGMDPETLAVRAEEEKKRVEEEARKYLSTQTQEVIIPSYAAWFDMAKIHEIERKSLPEFFNNKNKSKTPSIYKDYRDFIINTYRLNPSEYLTVTACRRNLAGDVCAIIRVHAFLEQWGLINYQVDPETRPSTVGPTFTGHYRITADTPRGLQPFQPSAIPPTPVNPQIVEASTSKPTSAITALASSGSAKVELNLGLRKNIYQSNIKSEETEVQENGKAPTTSDPTLTDTKRRYNCFTCGVECTRTRYHNTKTKTLELCANCYLEGRFPVSMNSGDFIKMDDTPFNHAQKSDWSDQETFKLLEALEMFEDDWNQIAEYVGTRTREQCILQFLQLPIEDPYLGTTMQDLGPLQYHRIPFSQADNPIMSVVAFLASVVSPGVAAAAANSSINEFKASRRTAAVKAKALAEYEEREIQRLVNTVIESQLKKMELKLQQFEELEEILEEEKRELEIQRNQLYVERLNLRKTIITTQEQLKAAASQEAGSFKVPISGHSYANASNTRVLSVTGYGEEQEQPPPVFPPSQDDANEVVMMSF</sequence>
<dbReference type="PROSITE" id="PS50090">
    <property type="entry name" value="MYB_LIKE"/>
    <property type="match status" value="1"/>
</dbReference>